<reference evidence="3 4" key="1">
    <citation type="journal article" date="2019" name="Int. J. Syst. Evol. Microbiol.">
        <title>The Global Catalogue of Microorganisms (GCM) 10K type strain sequencing project: providing services to taxonomists for standard genome sequencing and annotation.</title>
        <authorList>
            <consortium name="The Broad Institute Genomics Platform"/>
            <consortium name="The Broad Institute Genome Sequencing Center for Infectious Disease"/>
            <person name="Wu L."/>
            <person name="Ma J."/>
        </authorList>
    </citation>
    <scope>NUCLEOTIDE SEQUENCE [LARGE SCALE GENOMIC DNA]</scope>
    <source>
        <strain evidence="3 4">JCM 13518</strain>
    </source>
</reference>
<dbReference type="RefSeq" id="WP_344203176.1">
    <property type="nucleotide sequence ID" value="NZ_BAAAME010000005.1"/>
</dbReference>
<proteinExistence type="inferred from homology"/>
<sequence>MTDHAHITARLTHRYDATPGDVFDAWLDPESVQRWMGAALSESAPGTELLRVEIDARVGGTFRFIDSRDPEQAGPTGLYLEIDRPRRLAFTWLPEEGEHSVVTTDITADGDGALLTLTHEMEATWADYLNRTQETWARMADQVGRHLSA</sequence>
<dbReference type="InterPro" id="IPR013538">
    <property type="entry name" value="ASHA1/2-like_C"/>
</dbReference>
<dbReference type="SUPFAM" id="SSF55961">
    <property type="entry name" value="Bet v1-like"/>
    <property type="match status" value="1"/>
</dbReference>
<dbReference type="Gene3D" id="3.30.530.20">
    <property type="match status" value="1"/>
</dbReference>
<protein>
    <recommendedName>
        <fullName evidence="2">Activator of Hsp90 ATPase homologue 1/2-like C-terminal domain-containing protein</fullName>
    </recommendedName>
</protein>
<keyword evidence="4" id="KW-1185">Reference proteome</keyword>
<dbReference type="Pfam" id="PF08327">
    <property type="entry name" value="AHSA1"/>
    <property type="match status" value="1"/>
</dbReference>
<evidence type="ECO:0000256" key="1">
    <source>
        <dbReference type="ARBA" id="ARBA00006817"/>
    </source>
</evidence>
<feature type="domain" description="Activator of Hsp90 ATPase homologue 1/2-like C-terminal" evidence="2">
    <location>
        <begin position="16"/>
        <end position="143"/>
    </location>
</feature>
<dbReference type="EMBL" id="BAAAME010000005">
    <property type="protein sequence ID" value="GAA1748487.1"/>
    <property type="molecule type" value="Genomic_DNA"/>
</dbReference>
<comment type="caution">
    <text evidence="3">The sequence shown here is derived from an EMBL/GenBank/DDBJ whole genome shotgun (WGS) entry which is preliminary data.</text>
</comment>
<organism evidence="3 4">
    <name type="scientific">Aeromicrobium alkaliterrae</name>
    <dbReference type="NCBI Taxonomy" id="302168"/>
    <lineage>
        <taxon>Bacteria</taxon>
        <taxon>Bacillati</taxon>
        <taxon>Actinomycetota</taxon>
        <taxon>Actinomycetes</taxon>
        <taxon>Propionibacteriales</taxon>
        <taxon>Nocardioidaceae</taxon>
        <taxon>Aeromicrobium</taxon>
    </lineage>
</organism>
<dbReference type="Proteomes" id="UP001501057">
    <property type="component" value="Unassembled WGS sequence"/>
</dbReference>
<evidence type="ECO:0000313" key="4">
    <source>
        <dbReference type="Proteomes" id="UP001501057"/>
    </source>
</evidence>
<dbReference type="CDD" id="cd07814">
    <property type="entry name" value="SRPBCC_CalC_Aha1-like"/>
    <property type="match status" value="1"/>
</dbReference>
<comment type="similarity">
    <text evidence="1">Belongs to the AHA1 family.</text>
</comment>
<name>A0ABN2K5I9_9ACTN</name>
<dbReference type="InterPro" id="IPR023393">
    <property type="entry name" value="START-like_dom_sf"/>
</dbReference>
<gene>
    <name evidence="3" type="ORF">GCM10009710_30690</name>
</gene>
<evidence type="ECO:0000313" key="3">
    <source>
        <dbReference type="EMBL" id="GAA1748487.1"/>
    </source>
</evidence>
<accession>A0ABN2K5I9</accession>
<evidence type="ECO:0000259" key="2">
    <source>
        <dbReference type="Pfam" id="PF08327"/>
    </source>
</evidence>